<dbReference type="GeneID" id="30966578"/>
<dbReference type="EMBL" id="KV454478">
    <property type="protein sequence ID" value="ODV61865.1"/>
    <property type="molecule type" value="Genomic_DNA"/>
</dbReference>
<dbReference type="InterPro" id="IPR053714">
    <property type="entry name" value="Iso_Racemase_Enz_sf"/>
</dbReference>
<name>A0A1D2VJS2_9ASCO</name>
<gene>
    <name evidence="2" type="ORF">ASCRUDRAFT_75133</name>
</gene>
<evidence type="ECO:0000256" key="1">
    <source>
        <dbReference type="ARBA" id="ARBA00038414"/>
    </source>
</evidence>
<proteinExistence type="inferred from homology"/>
<dbReference type="GO" id="GO:0047661">
    <property type="term" value="F:amino-acid racemase activity"/>
    <property type="evidence" value="ECO:0007669"/>
    <property type="project" value="InterPro"/>
</dbReference>
<dbReference type="Proteomes" id="UP000095038">
    <property type="component" value="Unassembled WGS sequence"/>
</dbReference>
<dbReference type="InParanoid" id="A0A1D2VJS2"/>
<evidence type="ECO:0000313" key="3">
    <source>
        <dbReference type="Proteomes" id="UP000095038"/>
    </source>
</evidence>
<evidence type="ECO:0000313" key="2">
    <source>
        <dbReference type="EMBL" id="ODV61865.1"/>
    </source>
</evidence>
<evidence type="ECO:0008006" key="4">
    <source>
        <dbReference type="Google" id="ProtNLM"/>
    </source>
</evidence>
<dbReference type="Gene3D" id="3.40.50.12500">
    <property type="match status" value="1"/>
</dbReference>
<sequence length="234" mass="25849">MTRKILVVNPNSSVSMTDNLEKILVTPLGYKLDYFTAPLSAPPEISDPITSELSCQVCLPVLIPLIPKYDGFLICCYSDHPLIAKLKSEFLKNSDYSKIVLGIFQASLLFGVANSPKRFGILTSSNSWELILDNSTKKFFGDENQFPPLFVGTIASNVNVLGLSDEKNFRKIVKKSNYLINDKNAEIILLGCAGLSGLEHKLQSAVHNKARFIDSVKIGLEFITSLINFELNSS</sequence>
<accession>A0A1D2VJS2</accession>
<dbReference type="InterPro" id="IPR015942">
    <property type="entry name" value="Asp/Glu/hydantoin_racemase"/>
</dbReference>
<organism evidence="2 3">
    <name type="scientific">Ascoidea rubescens DSM 1968</name>
    <dbReference type="NCBI Taxonomy" id="1344418"/>
    <lineage>
        <taxon>Eukaryota</taxon>
        <taxon>Fungi</taxon>
        <taxon>Dikarya</taxon>
        <taxon>Ascomycota</taxon>
        <taxon>Saccharomycotina</taxon>
        <taxon>Saccharomycetes</taxon>
        <taxon>Ascoideaceae</taxon>
        <taxon>Ascoidea</taxon>
    </lineage>
</organism>
<keyword evidence="3" id="KW-1185">Reference proteome</keyword>
<dbReference type="InterPro" id="IPR052186">
    <property type="entry name" value="Hydantoin_racemase-like"/>
</dbReference>
<dbReference type="Pfam" id="PF01177">
    <property type="entry name" value="Asp_Glu_race"/>
    <property type="match status" value="1"/>
</dbReference>
<dbReference type="STRING" id="1344418.A0A1D2VJS2"/>
<dbReference type="PANTHER" id="PTHR28047:SF5">
    <property type="entry name" value="PROTEIN DCG1"/>
    <property type="match status" value="1"/>
</dbReference>
<protein>
    <recommendedName>
        <fullName evidence="4">DCG1-like protein</fullName>
    </recommendedName>
</protein>
<dbReference type="OrthoDB" id="412018at2759"/>
<comment type="similarity">
    <text evidence="1">Belongs to the HyuE racemase family.</text>
</comment>
<dbReference type="AlphaFoldDB" id="A0A1D2VJS2"/>
<reference evidence="3" key="1">
    <citation type="submission" date="2016-05" db="EMBL/GenBank/DDBJ databases">
        <title>Comparative genomics of biotechnologically important yeasts.</title>
        <authorList>
            <consortium name="DOE Joint Genome Institute"/>
            <person name="Riley R."/>
            <person name="Haridas S."/>
            <person name="Wolfe K.H."/>
            <person name="Lopes M.R."/>
            <person name="Hittinger C.T."/>
            <person name="Goker M."/>
            <person name="Salamov A."/>
            <person name="Wisecaver J."/>
            <person name="Long T.M."/>
            <person name="Aerts A.L."/>
            <person name="Barry K."/>
            <person name="Choi C."/>
            <person name="Clum A."/>
            <person name="Coughlan A.Y."/>
            <person name="Deshpande S."/>
            <person name="Douglass A.P."/>
            <person name="Hanson S.J."/>
            <person name="Klenk H.-P."/>
            <person name="Labutti K."/>
            <person name="Lapidus A."/>
            <person name="Lindquist E."/>
            <person name="Lipzen A."/>
            <person name="Meier-Kolthoff J.P."/>
            <person name="Ohm R.A."/>
            <person name="Otillar R.P."/>
            <person name="Pangilinan J."/>
            <person name="Peng Y."/>
            <person name="Rokas A."/>
            <person name="Rosa C.A."/>
            <person name="Scheuner C."/>
            <person name="Sibirny A.A."/>
            <person name="Slot J.C."/>
            <person name="Stielow J.B."/>
            <person name="Sun H."/>
            <person name="Kurtzman C.P."/>
            <person name="Blackwell M."/>
            <person name="Grigoriev I.V."/>
            <person name="Jeffries T.W."/>
        </authorList>
    </citation>
    <scope>NUCLEOTIDE SEQUENCE [LARGE SCALE GENOMIC DNA]</scope>
    <source>
        <strain evidence="3">DSM 1968</strain>
    </source>
</reference>
<dbReference type="PANTHER" id="PTHR28047">
    <property type="entry name" value="PROTEIN DCG1"/>
    <property type="match status" value="1"/>
</dbReference>
<dbReference type="RefSeq" id="XP_020048172.1">
    <property type="nucleotide sequence ID" value="XM_020192942.1"/>
</dbReference>
<dbReference type="FunCoup" id="A0A1D2VJS2">
    <property type="interactions" value="40"/>
</dbReference>